<accession>D3FB92</accession>
<evidence type="ECO:0000313" key="3">
    <source>
        <dbReference type="EMBL" id="ADB53284.1"/>
    </source>
</evidence>
<evidence type="ECO:0000256" key="1">
    <source>
        <dbReference type="SAM" id="MobiDB-lite"/>
    </source>
</evidence>
<feature type="region of interest" description="Disordered" evidence="1">
    <location>
        <begin position="571"/>
        <end position="591"/>
    </location>
</feature>
<reference evidence="3 4" key="1">
    <citation type="journal article" date="2010" name="Stand. Genomic Sci.">
        <title>Complete genome sequence of Conexibacter woesei type strain (ID131577).</title>
        <authorList>
            <person name="Pukall R."/>
            <person name="Lapidus A."/>
            <person name="Glavina Del Rio T."/>
            <person name="Copeland A."/>
            <person name="Tice H."/>
            <person name="Cheng J.-F."/>
            <person name="Lucas S."/>
            <person name="Chen F."/>
            <person name="Nolan M."/>
            <person name="Bruce D."/>
            <person name="Goodwin L."/>
            <person name="Pitluck S."/>
            <person name="Mavromatis K."/>
            <person name="Ivanova N."/>
            <person name="Ovchinnikova G."/>
            <person name="Pati A."/>
            <person name="Chen A."/>
            <person name="Palaniappan K."/>
            <person name="Land M."/>
            <person name="Hauser L."/>
            <person name="Chang Y.-J."/>
            <person name="Jeffries C.D."/>
            <person name="Chain P."/>
            <person name="Meincke L."/>
            <person name="Sims D."/>
            <person name="Brettin T."/>
            <person name="Detter J.C."/>
            <person name="Rohde M."/>
            <person name="Goeker M."/>
            <person name="Bristow J."/>
            <person name="Eisen J.A."/>
            <person name="Markowitz V."/>
            <person name="Kyrpides N.C."/>
            <person name="Klenk H.-P."/>
            <person name="Hugenholtz P."/>
        </authorList>
    </citation>
    <scope>NUCLEOTIDE SEQUENCE [LARGE SCALE GENOMIC DNA]</scope>
    <source>
        <strain evidence="4">DSM 14684 / CIP 108061 / JCM 11494 / NBRC 100937 / ID131577</strain>
    </source>
</reference>
<evidence type="ECO:0008006" key="5">
    <source>
        <dbReference type="Google" id="ProtNLM"/>
    </source>
</evidence>
<sequence length="719" mass="74838" precursor="true">MVKRSDVLASALRRVGYMGVCVVLFCLASPPHAAVADLQHGRQLELVPTDTNQTGVANVLYSDDGDRLFYDMVGGNDLATNGALPSFLATRGDDGWTSRGLLPPRAEQHGSVYFFTGATTDLARFTYAVTNGVFPQPPPPTSLVRLGADRTQELLVRWPGGLGYQQQYAVQPLTSDDLAHVVALSGTSLDPRDPGSEVTPQLYDFGAGIPRLLSVLPDDSASACGAAIGAGSTRVTAGQHWISRDGSYVHFLGRSSCGDPFNLFVRNAGQTRLVSGPPVAGADHGATFVQATPDGRTVVFATRTQLVLADQNDGLDVYRSAGGPADCLTCGIAGAEIQRAIASEDGTRVYFTSPALLVPGRGSPDSPLNIYTLTGDGPLRYVAGSSGRGDLTGVPSAGDTLTADGSVYLFASGQQPGGPDVGGCRDPFGAARPCTQLYRYEAGSGAVTCISCPPAGSPAHDVPTSLSGSGLQVDRTSPMSADGRIVFFRTADPLVPEDVNRDLDVYEWNDGAVSLITDGRTSFPASITGHVVIGTTASGRDAFFTSYAPLVPGLTEAGTLQLYDARIGGRAARPPAPPREPCDGDGCQGAPASPPQALAIGSLGGTGRGNVEPGARRAGRLVVRRPRPFAGATGVVRVRVDGGGQVAASGAGVRPVTAFVRRAGTHALRIALHARSRARLRARGTVRITLRIVFRPTGRAPSRTAVVLTFTADRARKGR</sequence>
<dbReference type="RefSeq" id="WP_012936335.1">
    <property type="nucleotide sequence ID" value="NC_013739.1"/>
</dbReference>
<dbReference type="STRING" id="469383.Cwoe_4872"/>
<keyword evidence="4" id="KW-1185">Reference proteome</keyword>
<dbReference type="Proteomes" id="UP000008229">
    <property type="component" value="Chromosome"/>
</dbReference>
<gene>
    <name evidence="3" type="ordered locus">Cwoe_4872</name>
</gene>
<evidence type="ECO:0000313" key="4">
    <source>
        <dbReference type="Proteomes" id="UP000008229"/>
    </source>
</evidence>
<dbReference type="HOGENOM" id="CLU_384376_0_0_11"/>
<dbReference type="EMBL" id="CP001854">
    <property type="protein sequence ID" value="ADB53284.1"/>
    <property type="molecule type" value="Genomic_DNA"/>
</dbReference>
<dbReference type="eggNOG" id="COG3386">
    <property type="taxonomic scope" value="Bacteria"/>
</dbReference>
<dbReference type="InterPro" id="IPR011042">
    <property type="entry name" value="6-blade_b-propeller_TolB-like"/>
</dbReference>
<protein>
    <recommendedName>
        <fullName evidence="5">WD40 domain protein beta Propeller</fullName>
    </recommendedName>
</protein>
<name>D3FB92_CONWI</name>
<feature type="chain" id="PRO_5038936151" description="WD40 domain protein beta Propeller" evidence="2">
    <location>
        <begin position="34"/>
        <end position="719"/>
    </location>
</feature>
<organism evidence="3 4">
    <name type="scientific">Conexibacter woesei (strain DSM 14684 / CCUG 47730 / CIP 108061 / JCM 11494 / NBRC 100937 / ID131577)</name>
    <dbReference type="NCBI Taxonomy" id="469383"/>
    <lineage>
        <taxon>Bacteria</taxon>
        <taxon>Bacillati</taxon>
        <taxon>Actinomycetota</taxon>
        <taxon>Thermoleophilia</taxon>
        <taxon>Solirubrobacterales</taxon>
        <taxon>Conexibacteraceae</taxon>
        <taxon>Conexibacter</taxon>
    </lineage>
</organism>
<dbReference type="OrthoDB" id="39703at2"/>
<dbReference type="SUPFAM" id="SSF82171">
    <property type="entry name" value="DPP6 N-terminal domain-like"/>
    <property type="match status" value="1"/>
</dbReference>
<dbReference type="Gene3D" id="2.120.10.30">
    <property type="entry name" value="TolB, C-terminal domain"/>
    <property type="match status" value="1"/>
</dbReference>
<evidence type="ECO:0000256" key="2">
    <source>
        <dbReference type="SAM" id="SignalP"/>
    </source>
</evidence>
<keyword evidence="2" id="KW-0732">Signal</keyword>
<feature type="signal peptide" evidence="2">
    <location>
        <begin position="1"/>
        <end position="33"/>
    </location>
</feature>
<dbReference type="KEGG" id="cwo:Cwoe_4872"/>
<reference evidence="4" key="2">
    <citation type="submission" date="2010-01" db="EMBL/GenBank/DDBJ databases">
        <title>The complete genome of Conexibacter woesei DSM 14684.</title>
        <authorList>
            <consortium name="US DOE Joint Genome Institute (JGI-PGF)"/>
            <person name="Lucas S."/>
            <person name="Copeland A."/>
            <person name="Lapidus A."/>
            <person name="Glavina del Rio T."/>
            <person name="Dalin E."/>
            <person name="Tice H."/>
            <person name="Bruce D."/>
            <person name="Goodwin L."/>
            <person name="Pitluck S."/>
            <person name="Kyrpides N."/>
            <person name="Mavromatis K."/>
            <person name="Ivanova N."/>
            <person name="Mikhailova N."/>
            <person name="Chertkov O."/>
            <person name="Brettin T."/>
            <person name="Detter J.C."/>
            <person name="Han C."/>
            <person name="Larimer F."/>
            <person name="Land M."/>
            <person name="Hauser L."/>
            <person name="Markowitz V."/>
            <person name="Cheng J.-F."/>
            <person name="Hugenholtz P."/>
            <person name="Woyke T."/>
            <person name="Wu D."/>
            <person name="Pukall R."/>
            <person name="Steenblock K."/>
            <person name="Schneider S."/>
            <person name="Klenk H.-P."/>
            <person name="Eisen J.A."/>
        </authorList>
    </citation>
    <scope>NUCLEOTIDE SEQUENCE [LARGE SCALE GENOMIC DNA]</scope>
    <source>
        <strain evidence="4">DSM 14684 / CIP 108061 / JCM 11494 / NBRC 100937 / ID131577</strain>
    </source>
</reference>
<dbReference type="AlphaFoldDB" id="D3FB92"/>
<proteinExistence type="predicted"/>